<dbReference type="Proteomes" id="UP000244224">
    <property type="component" value="Unassembled WGS sequence"/>
</dbReference>
<dbReference type="EMBL" id="QBKP01000008">
    <property type="protein sequence ID" value="PTX49072.1"/>
    <property type="molecule type" value="Genomic_DNA"/>
</dbReference>
<reference evidence="3 4" key="1">
    <citation type="submission" date="2018-04" db="EMBL/GenBank/DDBJ databases">
        <title>Genomic Encyclopedia of Archaeal and Bacterial Type Strains, Phase II (KMG-II): from individual species to whole genera.</title>
        <authorList>
            <person name="Goeker M."/>
        </authorList>
    </citation>
    <scope>NUCLEOTIDE SEQUENCE [LARGE SCALE GENOMIC DNA]</scope>
    <source>
        <strain evidence="3 4">DSM 21823</strain>
    </source>
</reference>
<protein>
    <submittedName>
        <fullName evidence="3">Uncharacterized protein</fullName>
    </submittedName>
</protein>
<keyword evidence="2" id="KW-0812">Transmembrane</keyword>
<sequence length="122" mass="13556">MPLNENDRAELAVLNVIAESMKTMSGLLQAQTEELKGLASKVDDVQARVIRLEEAKHGRDIERLMRQDEDFRARIQALELANATLHGQIGGVSGSANWVYRLGPWAFAVAMAVFLFFEKRGG</sequence>
<evidence type="ECO:0000313" key="4">
    <source>
        <dbReference type="Proteomes" id="UP000244224"/>
    </source>
</evidence>
<evidence type="ECO:0000256" key="1">
    <source>
        <dbReference type="SAM" id="Coils"/>
    </source>
</evidence>
<dbReference type="AlphaFoldDB" id="A0A2T6AZ31"/>
<keyword evidence="4" id="KW-1185">Reference proteome</keyword>
<accession>A0A2T6AZ31</accession>
<evidence type="ECO:0000256" key="2">
    <source>
        <dbReference type="SAM" id="Phobius"/>
    </source>
</evidence>
<feature type="transmembrane region" description="Helical" evidence="2">
    <location>
        <begin position="98"/>
        <end position="117"/>
    </location>
</feature>
<dbReference type="RefSeq" id="WP_108129342.1">
    <property type="nucleotide sequence ID" value="NZ_QBKP01000008.1"/>
</dbReference>
<comment type="caution">
    <text evidence="3">The sequence shown here is derived from an EMBL/GenBank/DDBJ whole genome shotgun (WGS) entry which is preliminary data.</text>
</comment>
<evidence type="ECO:0000313" key="3">
    <source>
        <dbReference type="EMBL" id="PTX49072.1"/>
    </source>
</evidence>
<gene>
    <name evidence="3" type="ORF">C8N34_108182</name>
</gene>
<organism evidence="3 4">
    <name type="scientific">Gemmobacter caeni</name>
    <dbReference type="NCBI Taxonomy" id="589035"/>
    <lineage>
        <taxon>Bacteria</taxon>
        <taxon>Pseudomonadati</taxon>
        <taxon>Pseudomonadota</taxon>
        <taxon>Alphaproteobacteria</taxon>
        <taxon>Rhodobacterales</taxon>
        <taxon>Paracoccaceae</taxon>
        <taxon>Gemmobacter</taxon>
    </lineage>
</organism>
<keyword evidence="2" id="KW-1133">Transmembrane helix</keyword>
<dbReference type="OrthoDB" id="10007999at2"/>
<keyword evidence="2" id="KW-0472">Membrane</keyword>
<proteinExistence type="predicted"/>
<keyword evidence="1" id="KW-0175">Coiled coil</keyword>
<name>A0A2T6AZ31_9RHOB</name>
<feature type="coiled-coil region" evidence="1">
    <location>
        <begin position="28"/>
        <end position="81"/>
    </location>
</feature>